<keyword evidence="8" id="KW-0732">Signal</keyword>
<dbReference type="Proteomes" id="UP001356170">
    <property type="component" value="Unassembled WGS sequence"/>
</dbReference>
<dbReference type="Gene3D" id="2.170.130.10">
    <property type="entry name" value="TonB-dependent receptor, plug domain"/>
    <property type="match status" value="1"/>
</dbReference>
<evidence type="ECO:0000313" key="11">
    <source>
        <dbReference type="EMBL" id="MEF2156308.1"/>
    </source>
</evidence>
<evidence type="ECO:0000259" key="9">
    <source>
        <dbReference type="Pfam" id="PF07715"/>
    </source>
</evidence>
<dbReference type="RefSeq" id="WP_331704124.1">
    <property type="nucleotide sequence ID" value="NZ_JAZHBO010000002.1"/>
</dbReference>
<dbReference type="Pfam" id="PF07715">
    <property type="entry name" value="Plug"/>
    <property type="match status" value="1"/>
</dbReference>
<organism evidence="11 12">
    <name type="scientific">Aquilutibacter rugosus</name>
    <dbReference type="NCBI Taxonomy" id="3115820"/>
    <lineage>
        <taxon>Bacteria</taxon>
        <taxon>Pseudomonadati</taxon>
        <taxon>Pseudomonadota</taxon>
        <taxon>Gammaproteobacteria</taxon>
        <taxon>Lysobacterales</taxon>
        <taxon>Lysobacteraceae</taxon>
        <taxon>Aquilutibacter</taxon>
    </lineage>
</organism>
<feature type="domain" description="TonB-dependent transporter Oar-like beta-barrel" evidence="10">
    <location>
        <begin position="338"/>
        <end position="984"/>
    </location>
</feature>
<proteinExistence type="inferred from homology"/>
<comment type="subcellular location">
    <subcellularLocation>
        <location evidence="1 7">Cell outer membrane</location>
        <topology evidence="1 7">Multi-pass membrane protein</topology>
    </subcellularLocation>
</comment>
<evidence type="ECO:0000256" key="4">
    <source>
        <dbReference type="ARBA" id="ARBA00022692"/>
    </source>
</evidence>
<keyword evidence="6 7" id="KW-0998">Cell outer membrane</keyword>
<feature type="domain" description="TonB-dependent receptor plug" evidence="9">
    <location>
        <begin position="132"/>
        <end position="230"/>
    </location>
</feature>
<sequence length="1016" mass="110572">MSKSINRAIRHSALAAALGMCLASTALAQSNTTGTVYGTAEPGTTVTIQNDSGLQRNVVVGADGRYRVGSLPVGNYSVTSDKTTEPRTVTVVIGGGAEVNFGGAKGNSDAVSVGTVRVRGTRIGQGIDVSQTDTRSVFTSEQLKNIPVQNSIAAVALLAPGVVQADSRYGNTASFGGSAASENAFYINGFPVTNPLTNLGSTTLPFDGISQQQVITGGYGAEFGRSTGGVVNVVTKRGTNEFHHGAAVFWTPENLRSKYTNIYYENTGANPATDGTLYRYKENDTYDQMQAGMYVTGPIVKDKLFFYASGEFNRNQDNYAAARPGSASTGWTQDKYAIPRWLVKLDWNISANHALEFTGIGDVTEVYRDQYAYQYTGATPPDAPGTVRKAGGYFKDGGNTYIGKYTGHFGDNFTVSAMYGEQDQDHINLPSGYDPSVVYVSDTRSVANRISKGTVATVVDPNQFDKVKATRLDLEYVLGSHTFRLGYDGQDATSRRGSGTSGPGYRWTYASVGPNFSEPLLPSAGGAVAPGGNGDYVMKVMASNAGTVQTKQKAYYLEDRWQVTDNLLLSLGVRNDSFTNYNGDGIAYVEQKNQWAPRIGATWDVRGDSSLKVFANVGRYHLAMPNNVAFRGAGSSLNTTEYFAFTGIDPTTGAPTGLRALGNGPFSPNQEYGQARDPNIVSAADLQPHFQDEAAFGFQSKLGTDYSWGARYVYRTLRSAIDDICDPRAAYKWAKDNGFSGEATFEDDYHSGVDSDAMSMANTLYSCALYNPGEDNTFNLVDLAGNYHQATISAEDLGFDKLKRIYQGLDLYIEHPFNGKWYGRIDYTYSRNYGNAEGQLKSDIGQVDVSVTADFDLPELMEYADGDLPNDRPHYLKAFGFYQWTPEWQTSATIRAMAGRPLNCMGYRPTALDPFYASELSYGNYHHYCNNQPSPRGSAGRLPWTNTLDLGVNYIPAWADKKLRFGVDVFNVTNTQVAQNVIERNEKAPGVASATARQVVSYNAPRSVRFSVRYDF</sequence>
<evidence type="ECO:0000256" key="6">
    <source>
        <dbReference type="ARBA" id="ARBA00023237"/>
    </source>
</evidence>
<dbReference type="InterPro" id="IPR039426">
    <property type="entry name" value="TonB-dep_rcpt-like"/>
</dbReference>
<evidence type="ECO:0000256" key="5">
    <source>
        <dbReference type="ARBA" id="ARBA00023136"/>
    </source>
</evidence>
<keyword evidence="4 7" id="KW-0812">Transmembrane</keyword>
<protein>
    <submittedName>
        <fullName evidence="11">TonB-dependent receptor</fullName>
    </submittedName>
</protein>
<keyword evidence="11" id="KW-0675">Receptor</keyword>
<keyword evidence="5 7" id="KW-0472">Membrane</keyword>
<keyword evidence="2 7" id="KW-0813">Transport</keyword>
<comment type="similarity">
    <text evidence="7">Belongs to the TonB-dependent receptor family.</text>
</comment>
<feature type="signal peptide" evidence="8">
    <location>
        <begin position="1"/>
        <end position="28"/>
    </location>
</feature>
<dbReference type="InterPro" id="IPR037066">
    <property type="entry name" value="Plug_dom_sf"/>
</dbReference>
<name>A0ABU7V1X7_9GAMM</name>
<feature type="chain" id="PRO_5045491274" evidence="8">
    <location>
        <begin position="29"/>
        <end position="1016"/>
    </location>
</feature>
<dbReference type="Pfam" id="PF25183">
    <property type="entry name" value="OMP_b-brl_4"/>
    <property type="match status" value="1"/>
</dbReference>
<accession>A0ABU7V1X7</accession>
<dbReference type="PANTHER" id="PTHR30069:SF46">
    <property type="entry name" value="OAR PROTEIN"/>
    <property type="match status" value="1"/>
</dbReference>
<dbReference type="Gene3D" id="2.40.170.20">
    <property type="entry name" value="TonB-dependent receptor, beta-barrel domain"/>
    <property type="match status" value="1"/>
</dbReference>
<dbReference type="InterPro" id="IPR012910">
    <property type="entry name" value="Plug_dom"/>
</dbReference>
<evidence type="ECO:0000256" key="8">
    <source>
        <dbReference type="SAM" id="SignalP"/>
    </source>
</evidence>
<evidence type="ECO:0000256" key="1">
    <source>
        <dbReference type="ARBA" id="ARBA00004571"/>
    </source>
</evidence>
<keyword evidence="12" id="KW-1185">Reference proteome</keyword>
<evidence type="ECO:0000256" key="3">
    <source>
        <dbReference type="ARBA" id="ARBA00022452"/>
    </source>
</evidence>
<evidence type="ECO:0000256" key="7">
    <source>
        <dbReference type="PROSITE-ProRule" id="PRU01360"/>
    </source>
</evidence>
<reference evidence="11 12" key="1">
    <citation type="submission" date="2024-01" db="EMBL/GenBank/DDBJ databases">
        <title>Novel species of the genus Luteimonas isolated from rivers.</title>
        <authorList>
            <person name="Lu H."/>
        </authorList>
    </citation>
    <scope>NUCLEOTIDE SEQUENCE [LARGE SCALE GENOMIC DNA]</scope>
    <source>
        <strain evidence="11 12">FXH3W</strain>
    </source>
</reference>
<gene>
    <name evidence="11" type="ORF">V3390_08745</name>
</gene>
<keyword evidence="3 7" id="KW-1134">Transmembrane beta strand</keyword>
<dbReference type="InterPro" id="IPR036942">
    <property type="entry name" value="Beta-barrel_TonB_sf"/>
</dbReference>
<dbReference type="PANTHER" id="PTHR30069">
    <property type="entry name" value="TONB-DEPENDENT OUTER MEMBRANE RECEPTOR"/>
    <property type="match status" value="1"/>
</dbReference>
<dbReference type="EMBL" id="JAZHBO010000002">
    <property type="protein sequence ID" value="MEF2156308.1"/>
    <property type="molecule type" value="Genomic_DNA"/>
</dbReference>
<dbReference type="PROSITE" id="PS52016">
    <property type="entry name" value="TONB_DEPENDENT_REC_3"/>
    <property type="match status" value="1"/>
</dbReference>
<evidence type="ECO:0000259" key="10">
    <source>
        <dbReference type="Pfam" id="PF25183"/>
    </source>
</evidence>
<dbReference type="SUPFAM" id="SSF56935">
    <property type="entry name" value="Porins"/>
    <property type="match status" value="1"/>
</dbReference>
<comment type="caution">
    <text evidence="11">The sequence shown here is derived from an EMBL/GenBank/DDBJ whole genome shotgun (WGS) entry which is preliminary data.</text>
</comment>
<dbReference type="SUPFAM" id="SSF49478">
    <property type="entry name" value="Cna protein B-type domain"/>
    <property type="match status" value="1"/>
</dbReference>
<dbReference type="InterPro" id="IPR057601">
    <property type="entry name" value="Oar-like_b-barrel"/>
</dbReference>
<evidence type="ECO:0000313" key="12">
    <source>
        <dbReference type="Proteomes" id="UP001356170"/>
    </source>
</evidence>
<evidence type="ECO:0000256" key="2">
    <source>
        <dbReference type="ARBA" id="ARBA00022448"/>
    </source>
</evidence>